<keyword evidence="5" id="KW-1185">Reference proteome</keyword>
<name>A0A0N4U5H5_DRAME</name>
<organism evidence="4 6">
    <name type="scientific">Dracunculus medinensis</name>
    <name type="common">Guinea worm</name>
    <dbReference type="NCBI Taxonomy" id="318479"/>
    <lineage>
        <taxon>Eukaryota</taxon>
        <taxon>Metazoa</taxon>
        <taxon>Ecdysozoa</taxon>
        <taxon>Nematoda</taxon>
        <taxon>Chromadorea</taxon>
        <taxon>Rhabditida</taxon>
        <taxon>Spirurina</taxon>
        <taxon>Dracunculoidea</taxon>
        <taxon>Dracunculidae</taxon>
        <taxon>Dracunculus</taxon>
    </lineage>
</organism>
<dbReference type="AlphaFoldDB" id="A0A0N4U5H5"/>
<evidence type="ECO:0000256" key="1">
    <source>
        <dbReference type="PROSITE-ProRule" id="PRU01005"/>
    </source>
</evidence>
<reference evidence="3 5" key="2">
    <citation type="submission" date="2018-11" db="EMBL/GenBank/DDBJ databases">
        <authorList>
            <consortium name="Pathogen Informatics"/>
        </authorList>
    </citation>
    <scope>NUCLEOTIDE SEQUENCE [LARGE SCALE GENOMIC DNA]</scope>
</reference>
<evidence type="ECO:0000313" key="5">
    <source>
        <dbReference type="Proteomes" id="UP000274756"/>
    </source>
</evidence>
<evidence type="ECO:0000313" key="4">
    <source>
        <dbReference type="Proteomes" id="UP000038040"/>
    </source>
</evidence>
<dbReference type="STRING" id="318479.A0A0N4U5H5"/>
<dbReference type="InterPro" id="IPR003582">
    <property type="entry name" value="ShKT_dom"/>
</dbReference>
<dbReference type="SUPFAM" id="SSF55797">
    <property type="entry name" value="PR-1-like"/>
    <property type="match status" value="1"/>
</dbReference>
<dbReference type="OrthoDB" id="5874910at2759"/>
<protein>
    <submittedName>
        <fullName evidence="6">ShKT domain-containing protein</fullName>
    </submittedName>
</protein>
<dbReference type="Proteomes" id="UP000274756">
    <property type="component" value="Unassembled WGS sequence"/>
</dbReference>
<dbReference type="EMBL" id="UYYG01001156">
    <property type="protein sequence ID" value="VDN56487.1"/>
    <property type="molecule type" value="Genomic_DNA"/>
</dbReference>
<gene>
    <name evidence="3" type="ORF">DME_LOCUS6460</name>
</gene>
<accession>A0A0N4U5H5</accession>
<feature type="domain" description="ShKT" evidence="2">
    <location>
        <begin position="77"/>
        <end position="112"/>
    </location>
</feature>
<evidence type="ECO:0000313" key="3">
    <source>
        <dbReference type="EMBL" id="VDN56487.1"/>
    </source>
</evidence>
<reference evidence="6" key="1">
    <citation type="submission" date="2017-02" db="UniProtKB">
        <authorList>
            <consortium name="WormBaseParasite"/>
        </authorList>
    </citation>
    <scope>IDENTIFICATION</scope>
</reference>
<dbReference type="InterPro" id="IPR035940">
    <property type="entry name" value="CAP_sf"/>
</dbReference>
<dbReference type="WBParaSite" id="DME_0000210001-mRNA-1">
    <property type="protein sequence ID" value="DME_0000210001-mRNA-1"/>
    <property type="gene ID" value="DME_0000210001"/>
</dbReference>
<comment type="caution">
    <text evidence="1">Lacks conserved residue(s) required for the propagation of feature annotation.</text>
</comment>
<evidence type="ECO:0000259" key="2">
    <source>
        <dbReference type="PROSITE" id="PS51670"/>
    </source>
</evidence>
<proteinExistence type="predicted"/>
<dbReference type="PROSITE" id="PS51670">
    <property type="entry name" value="SHKT"/>
    <property type="match status" value="1"/>
</dbReference>
<dbReference type="Proteomes" id="UP000038040">
    <property type="component" value="Unplaced"/>
</dbReference>
<dbReference type="Gene3D" id="3.40.33.10">
    <property type="entry name" value="CAP"/>
    <property type="match status" value="1"/>
</dbReference>
<sequence length="114" mass="12938">MAWYETYKIGCGMKTDCIDSTSELKHMLFVVCHYDPRGNTLTKPIYEVGKPCLKCSRYPKSTCAQNLCAGGGPAVYCKDYYSNCDKEYCTDKYGTQHLAQMKERCNKTCGYCTD</sequence>
<evidence type="ECO:0000313" key="6">
    <source>
        <dbReference type="WBParaSite" id="DME_0000210001-mRNA-1"/>
    </source>
</evidence>